<accession>A0AA39XX50</accession>
<comment type="caution">
    <text evidence="2">The sequence shown here is derived from an EMBL/GenBank/DDBJ whole genome shotgun (WGS) entry which is preliminary data.</text>
</comment>
<dbReference type="AlphaFoldDB" id="A0AA39XX50"/>
<protein>
    <submittedName>
        <fullName evidence="2">Uncharacterized protein</fullName>
    </submittedName>
</protein>
<dbReference type="Proteomes" id="UP001174936">
    <property type="component" value="Unassembled WGS sequence"/>
</dbReference>
<evidence type="ECO:0000313" key="2">
    <source>
        <dbReference type="EMBL" id="KAK0641879.1"/>
    </source>
</evidence>
<name>A0AA39XX50_9PEZI</name>
<keyword evidence="1" id="KW-0472">Membrane</keyword>
<reference evidence="2" key="1">
    <citation type="submission" date="2023-06" db="EMBL/GenBank/DDBJ databases">
        <title>Genome-scale phylogeny and comparative genomics of the fungal order Sordariales.</title>
        <authorList>
            <consortium name="Lawrence Berkeley National Laboratory"/>
            <person name="Hensen N."/>
            <person name="Bonometti L."/>
            <person name="Westerberg I."/>
            <person name="Brannstrom I.O."/>
            <person name="Guillou S."/>
            <person name="Cros-Aarteil S."/>
            <person name="Calhoun S."/>
            <person name="Haridas S."/>
            <person name="Kuo A."/>
            <person name="Mondo S."/>
            <person name="Pangilinan J."/>
            <person name="Riley R."/>
            <person name="Labutti K."/>
            <person name="Andreopoulos B."/>
            <person name="Lipzen A."/>
            <person name="Chen C."/>
            <person name="Yanf M."/>
            <person name="Daum C."/>
            <person name="Ng V."/>
            <person name="Clum A."/>
            <person name="Steindorff A."/>
            <person name="Ohm R."/>
            <person name="Martin F."/>
            <person name="Silar P."/>
            <person name="Natvig D."/>
            <person name="Lalanne C."/>
            <person name="Gautier V."/>
            <person name="Ament-Velasquez S.L."/>
            <person name="Kruys A."/>
            <person name="Hutchinson M.I."/>
            <person name="Powell A.J."/>
            <person name="Barry K."/>
            <person name="Miller A.N."/>
            <person name="Grigoriev I.V."/>
            <person name="Debuchy R."/>
            <person name="Gladieux P."/>
            <person name="Thoren M.H."/>
            <person name="Johannesson H."/>
        </authorList>
    </citation>
    <scope>NUCLEOTIDE SEQUENCE</scope>
    <source>
        <strain evidence="2">SMH2532-1</strain>
    </source>
</reference>
<organism evidence="2 3">
    <name type="scientific">Cercophora newfieldiana</name>
    <dbReference type="NCBI Taxonomy" id="92897"/>
    <lineage>
        <taxon>Eukaryota</taxon>
        <taxon>Fungi</taxon>
        <taxon>Dikarya</taxon>
        <taxon>Ascomycota</taxon>
        <taxon>Pezizomycotina</taxon>
        <taxon>Sordariomycetes</taxon>
        <taxon>Sordariomycetidae</taxon>
        <taxon>Sordariales</taxon>
        <taxon>Lasiosphaeriaceae</taxon>
        <taxon>Cercophora</taxon>
    </lineage>
</organism>
<evidence type="ECO:0000313" key="3">
    <source>
        <dbReference type="Proteomes" id="UP001174936"/>
    </source>
</evidence>
<evidence type="ECO:0000256" key="1">
    <source>
        <dbReference type="SAM" id="Phobius"/>
    </source>
</evidence>
<feature type="transmembrane region" description="Helical" evidence="1">
    <location>
        <begin position="227"/>
        <end position="247"/>
    </location>
</feature>
<feature type="transmembrane region" description="Helical" evidence="1">
    <location>
        <begin position="254"/>
        <end position="278"/>
    </location>
</feature>
<proteinExistence type="predicted"/>
<dbReference type="EMBL" id="JAULSV010000006">
    <property type="protein sequence ID" value="KAK0641879.1"/>
    <property type="molecule type" value="Genomic_DNA"/>
</dbReference>
<keyword evidence="1" id="KW-0812">Transmembrane</keyword>
<sequence length="446" mass="48389">MASETYQGAVLSRPLFCLPVFWPFFHLLTYRARVKQDERDLNMAFAPKLKTKRVITKYSIGGAIFALVSLASAIVFLIGCMAPGTRDLAIYRVDVANLADELLKLASGNENDNRTKSDLLHPDLPQYWFYGQSGICDFYTDSPRLSAKGETTCRYGFPPDQRVLSVVEGSIRSGLGRNSSVGGTPENRETVVTAVVEAWREVLDAVPGEKLRDKEGKVEAQNKASCALAILAVMIEVVAYGLVYVLGEVRAGRAVAYLVAGCSGVFAIAAGACAILSMNEGMHGVISGVGNVSGSLLFLFIGAVLKLPAVTGLLPRQVKLSHVVVGELGENFVFDWCRERIPDFSSTEHWSSRIYPLSEQGKYADFTYVDHEGYMTEALRGAGVPLMAGWSRGTKYHLEVKSTQGECTDAPFIVSQSQIDTKVSLEVKYVVEAGNANASAVDEGVQ</sequence>
<feature type="transmembrane region" description="Helical" evidence="1">
    <location>
        <begin position="284"/>
        <end position="307"/>
    </location>
</feature>
<keyword evidence="1" id="KW-1133">Transmembrane helix</keyword>
<gene>
    <name evidence="2" type="ORF">B0T16DRAFT_221792</name>
</gene>
<feature type="transmembrane region" description="Helical" evidence="1">
    <location>
        <begin position="58"/>
        <end position="78"/>
    </location>
</feature>
<keyword evidence="3" id="KW-1185">Reference proteome</keyword>
<feature type="transmembrane region" description="Helical" evidence="1">
    <location>
        <begin position="12"/>
        <end position="30"/>
    </location>
</feature>